<comment type="similarity">
    <text evidence="1">Belongs to the polysaccharide lyase 8 family.</text>
</comment>
<dbReference type="PANTHER" id="PTHR38481">
    <property type="entry name" value="HYALURONATE LYASE"/>
    <property type="match status" value="1"/>
</dbReference>
<dbReference type="Proteomes" id="UP001642409">
    <property type="component" value="Unassembled WGS sequence"/>
</dbReference>
<reference evidence="9 10" key="2">
    <citation type="submission" date="2024-07" db="EMBL/GenBank/DDBJ databases">
        <authorList>
            <person name="Akdeniz Z."/>
        </authorList>
    </citation>
    <scope>NUCLEOTIDE SEQUENCE [LARGE SCALE GENOMIC DNA]</scope>
</reference>
<evidence type="ECO:0000259" key="6">
    <source>
        <dbReference type="Pfam" id="PF02884"/>
    </source>
</evidence>
<dbReference type="Pfam" id="PF02884">
    <property type="entry name" value="Lyase_8_C"/>
    <property type="match status" value="1"/>
</dbReference>
<dbReference type="EMBL" id="CAXDID020000131">
    <property type="protein sequence ID" value="CAL6035506.1"/>
    <property type="molecule type" value="Genomic_DNA"/>
</dbReference>
<dbReference type="InterPro" id="IPR008929">
    <property type="entry name" value="Chondroitin_lyas"/>
</dbReference>
<feature type="domain" description="Polysaccharide lyase 8 N-terminal alpha-helical" evidence="7">
    <location>
        <begin position="2"/>
        <end position="177"/>
    </location>
</feature>
<dbReference type="GO" id="GO:0005975">
    <property type="term" value="P:carbohydrate metabolic process"/>
    <property type="evidence" value="ECO:0007669"/>
    <property type="project" value="InterPro"/>
</dbReference>
<dbReference type="AlphaFoldDB" id="A0AA86Q862"/>
<keyword evidence="2" id="KW-0732">Signal</keyword>
<name>A0AA86Q862_9EUKA</name>
<evidence type="ECO:0000313" key="10">
    <source>
        <dbReference type="Proteomes" id="UP001642409"/>
    </source>
</evidence>
<dbReference type="GO" id="GO:0005576">
    <property type="term" value="C:extracellular region"/>
    <property type="evidence" value="ECO:0007669"/>
    <property type="project" value="InterPro"/>
</dbReference>
<dbReference type="InterPro" id="IPR014718">
    <property type="entry name" value="GH-type_carb-bd"/>
</dbReference>
<dbReference type="InterPro" id="IPR003159">
    <property type="entry name" value="Lyase_8_central_dom"/>
</dbReference>
<evidence type="ECO:0000259" key="7">
    <source>
        <dbReference type="Pfam" id="PF08124"/>
    </source>
</evidence>
<sequence>MLLGNDVPQDLINKLINNSRYYQPNSTHNGPIGMQSNPQHFPKPTQIPNTGGNLAGTTMIVFLRGIITRNQSETDEAFATIPLILEIAKSYDGFYADGSFIQHTVVPYTIGYGLGLMGNVVDFISLLIGQSVYDIWATNIAYIFQAAIKSYSPLLYNGQLLLITNGRMVSSNPFSGAKALLGYLSYLSECDGGDDQIETIKNIIKYHIVYGKPYVDHSKEQGQLINKDIMYKLEANESIIPIDHFKLYNFASMNRIVQKRPNYCFSLALRSYRIAGFEANSISNLKGWYSGDGMEYLIMKNQRQYIDFWPTVDSYQLQGTTETVAIRYSEDVPNRQLNNAKFVGGASLDNIGSIGFEFINYDKSLKYNKSWFMFDDQIVVLVSGFESDLEYKTTFVNHILENLTQQVSVDNKTIASSVITDCNNAQQVFIQGVNNQDNLAYYFLIPVNLKIVKETRTGKPSDVETTASKTEISRSFVKAYIYNATQLAYIIFPNANTSTLTQSNNCTVLSNTGSFQAVKSENFVLGNVFAGVQTVENFTFSSPVSFVLNRTGSKIVLSVSDPTQQSSLIRVRTSLNVNQNGEITFEVNAGETKTVELRVQCVNAQIINQCEHYSGFAFAYLNGSNIWYQKCPENAKCENMQLKCAQDYRQITDKPECEKIEEKQVRNKCGSACISAAVIAPIIIGIIAIIVIAKITKKHKPNQKKLSKVVLF</sequence>
<keyword evidence="3 8" id="KW-0456">Lyase</keyword>
<reference evidence="8" key="1">
    <citation type="submission" date="2023-06" db="EMBL/GenBank/DDBJ databases">
        <authorList>
            <person name="Kurt Z."/>
        </authorList>
    </citation>
    <scope>NUCLEOTIDE SEQUENCE</scope>
</reference>
<dbReference type="Gene3D" id="1.50.10.100">
    <property type="entry name" value="Chondroitin AC/alginate lyase"/>
    <property type="match status" value="1"/>
</dbReference>
<gene>
    <name evidence="9" type="ORF">HINF_LOCUS35962</name>
    <name evidence="8" type="ORF">HINF_LOCUS40723</name>
</gene>
<evidence type="ECO:0000313" key="9">
    <source>
        <dbReference type="EMBL" id="CAL6035506.1"/>
    </source>
</evidence>
<dbReference type="Pfam" id="PF02278">
    <property type="entry name" value="Lyase_8"/>
    <property type="match status" value="1"/>
</dbReference>
<feature type="transmembrane region" description="Helical" evidence="4">
    <location>
        <begin position="674"/>
        <end position="695"/>
    </location>
</feature>
<dbReference type="InterPro" id="IPR012970">
    <property type="entry name" value="Lyase_8_alpha_N"/>
</dbReference>
<keyword evidence="4" id="KW-0472">Membrane</keyword>
<evidence type="ECO:0000313" key="8">
    <source>
        <dbReference type="EMBL" id="CAI9953078.1"/>
    </source>
</evidence>
<dbReference type="GO" id="GO:0030246">
    <property type="term" value="F:carbohydrate binding"/>
    <property type="evidence" value="ECO:0007669"/>
    <property type="project" value="InterPro"/>
</dbReference>
<dbReference type="InterPro" id="IPR038970">
    <property type="entry name" value="Lyase_8"/>
</dbReference>
<dbReference type="Gene3D" id="2.60.220.10">
    <property type="entry name" value="Polysaccharide lyase family 8-like, C-terminal"/>
    <property type="match status" value="1"/>
</dbReference>
<dbReference type="SUPFAM" id="SSF74650">
    <property type="entry name" value="Galactose mutarotase-like"/>
    <property type="match status" value="1"/>
</dbReference>
<dbReference type="InterPro" id="IPR011013">
    <property type="entry name" value="Gal_mutarotase_sf_dom"/>
</dbReference>
<dbReference type="GO" id="GO:0016837">
    <property type="term" value="F:carbon-oxygen lyase activity, acting on polysaccharides"/>
    <property type="evidence" value="ECO:0007669"/>
    <property type="project" value="UniProtKB-ARBA"/>
</dbReference>
<keyword evidence="10" id="KW-1185">Reference proteome</keyword>
<dbReference type="InterPro" id="IPR004103">
    <property type="entry name" value="Lyase_8_C"/>
</dbReference>
<evidence type="ECO:0000256" key="1">
    <source>
        <dbReference type="ARBA" id="ARBA00006699"/>
    </source>
</evidence>
<evidence type="ECO:0000256" key="4">
    <source>
        <dbReference type="SAM" id="Phobius"/>
    </source>
</evidence>
<dbReference type="SUPFAM" id="SSF49863">
    <property type="entry name" value="Hyaluronate lyase-like, C-terminal domain"/>
    <property type="match status" value="1"/>
</dbReference>
<dbReference type="Gene3D" id="2.70.98.10">
    <property type="match status" value="1"/>
</dbReference>
<comment type="caution">
    <text evidence="8">The sequence shown here is derived from an EMBL/GenBank/DDBJ whole genome shotgun (WGS) entry which is preliminary data.</text>
</comment>
<evidence type="ECO:0000256" key="3">
    <source>
        <dbReference type="ARBA" id="ARBA00023239"/>
    </source>
</evidence>
<feature type="domain" description="Polysaccharide lyase family 8 central" evidence="5">
    <location>
        <begin position="249"/>
        <end position="495"/>
    </location>
</feature>
<evidence type="ECO:0000256" key="2">
    <source>
        <dbReference type="ARBA" id="ARBA00022729"/>
    </source>
</evidence>
<organism evidence="8">
    <name type="scientific">Hexamita inflata</name>
    <dbReference type="NCBI Taxonomy" id="28002"/>
    <lineage>
        <taxon>Eukaryota</taxon>
        <taxon>Metamonada</taxon>
        <taxon>Diplomonadida</taxon>
        <taxon>Hexamitidae</taxon>
        <taxon>Hexamitinae</taxon>
        <taxon>Hexamita</taxon>
    </lineage>
</organism>
<evidence type="ECO:0000259" key="5">
    <source>
        <dbReference type="Pfam" id="PF02278"/>
    </source>
</evidence>
<accession>A0AA86Q862</accession>
<dbReference type="Pfam" id="PF08124">
    <property type="entry name" value="Lyase_8_N"/>
    <property type="match status" value="1"/>
</dbReference>
<dbReference type="EMBL" id="CATOUU010000836">
    <property type="protein sequence ID" value="CAI9953078.1"/>
    <property type="molecule type" value="Genomic_DNA"/>
</dbReference>
<feature type="domain" description="Polysaccharide lyase family 8 C-terminal" evidence="6">
    <location>
        <begin position="507"/>
        <end position="569"/>
    </location>
</feature>
<proteinExistence type="inferred from homology"/>
<keyword evidence="4" id="KW-1133">Transmembrane helix</keyword>
<protein>
    <submittedName>
        <fullName evidence="8">Hyaluronate lyase</fullName>
    </submittedName>
    <submittedName>
        <fullName evidence="9">Hyaluronate_lyase</fullName>
    </submittedName>
</protein>
<dbReference type="PANTHER" id="PTHR38481:SF1">
    <property type="entry name" value="HYALURONATE LYASE"/>
    <property type="match status" value="1"/>
</dbReference>
<dbReference type="SUPFAM" id="SSF48230">
    <property type="entry name" value="Chondroitin AC/alginate lyase"/>
    <property type="match status" value="1"/>
</dbReference>
<dbReference type="InterPro" id="IPR011071">
    <property type="entry name" value="Lyase_8-like_C"/>
</dbReference>
<keyword evidence="4" id="KW-0812">Transmembrane</keyword>